<dbReference type="Pfam" id="PF17253">
    <property type="entry name" value="DUF5320"/>
    <property type="match status" value="1"/>
</dbReference>
<dbReference type="AlphaFoldDB" id="A0A1M4ZKK7"/>
<dbReference type="InterPro" id="IPR035205">
    <property type="entry name" value="DUF5320"/>
</dbReference>
<dbReference type="STRING" id="1122195.SAMN02745164_01960"/>
<reference evidence="1" key="1">
    <citation type="submission" date="2016-11" db="EMBL/GenBank/DDBJ databases">
        <authorList>
            <person name="Varghese N."/>
            <person name="Submissions S."/>
        </authorList>
    </citation>
    <scope>NUCLEOTIDE SEQUENCE [LARGE SCALE GENOMIC DNA]</scope>
    <source>
        <strain evidence="1">DSM 16785</strain>
    </source>
</reference>
<organism evidence="1 2">
    <name type="scientific">Marinitoga hydrogenitolerans (strain DSM 16785 / JCM 12826 / AT1271)</name>
    <dbReference type="NCBI Taxonomy" id="1122195"/>
    <lineage>
        <taxon>Bacteria</taxon>
        <taxon>Thermotogati</taxon>
        <taxon>Thermotogota</taxon>
        <taxon>Thermotogae</taxon>
        <taxon>Petrotogales</taxon>
        <taxon>Petrotogaceae</taxon>
        <taxon>Marinitoga</taxon>
    </lineage>
</organism>
<dbReference type="Proteomes" id="UP000184334">
    <property type="component" value="Unassembled WGS sequence"/>
</dbReference>
<evidence type="ECO:0000313" key="1">
    <source>
        <dbReference type="EMBL" id="SHF18531.1"/>
    </source>
</evidence>
<comment type="caution">
    <text evidence="1">The sequence shown here is derived from an EMBL/GenBank/DDBJ whole genome shotgun (WGS) entry which is preliminary data.</text>
</comment>
<evidence type="ECO:0000313" key="2">
    <source>
        <dbReference type="Proteomes" id="UP000184334"/>
    </source>
</evidence>
<gene>
    <name evidence="1" type="ORF">SAMN02745164_01960</name>
</gene>
<proteinExistence type="predicted"/>
<sequence>MMPGFDGTGPMGTGPVGRRMGPCANSGYVAPVSPVYRWIRPFNNAFYGFRRGFGMGRGFGRGFAAGYGRGFGNGYGRGRGRGWW</sequence>
<name>A0A1M4ZKK7_MARH1</name>
<keyword evidence="2" id="KW-1185">Reference proteome</keyword>
<protein>
    <submittedName>
        <fullName evidence="1">Uncharacterized protein</fullName>
    </submittedName>
</protein>
<dbReference type="RefSeq" id="WP_200782414.1">
    <property type="nucleotide sequence ID" value="NZ_FQUI01000043.1"/>
</dbReference>
<accession>A0A1M4ZKK7</accession>
<dbReference type="EMBL" id="FQUI01000043">
    <property type="protein sequence ID" value="SHF18531.1"/>
    <property type="molecule type" value="Genomic_DNA"/>
</dbReference>